<dbReference type="Pfam" id="PF17906">
    <property type="entry name" value="HTH_48"/>
    <property type="match status" value="1"/>
</dbReference>
<reference evidence="3 4" key="1">
    <citation type="submission" date="2018-11" db="EMBL/GenBank/DDBJ databases">
        <authorList>
            <consortium name="Pathogen Informatics"/>
        </authorList>
    </citation>
    <scope>NUCLEOTIDE SEQUENCE [LARGE SCALE GENOMIC DNA]</scope>
</reference>
<evidence type="ECO:0000256" key="1">
    <source>
        <dbReference type="SAM" id="MobiDB-lite"/>
    </source>
</evidence>
<feature type="domain" description="Mos1 transposase HTH" evidence="2">
    <location>
        <begin position="4"/>
        <end position="51"/>
    </location>
</feature>
<dbReference type="EMBL" id="UZAH01026786">
    <property type="protein sequence ID" value="VDO85328.1"/>
    <property type="molecule type" value="Genomic_DNA"/>
</dbReference>
<dbReference type="GO" id="GO:0000793">
    <property type="term" value="C:condensed chromosome"/>
    <property type="evidence" value="ECO:0007669"/>
    <property type="project" value="TreeGrafter"/>
</dbReference>
<dbReference type="GO" id="GO:0015074">
    <property type="term" value="P:DNA integration"/>
    <property type="evidence" value="ECO:0007669"/>
    <property type="project" value="TreeGrafter"/>
</dbReference>
<dbReference type="GO" id="GO:0000729">
    <property type="term" value="P:DNA double-strand break processing"/>
    <property type="evidence" value="ECO:0007669"/>
    <property type="project" value="TreeGrafter"/>
</dbReference>
<keyword evidence="4" id="KW-1185">Reference proteome</keyword>
<dbReference type="PANTHER" id="PTHR46060:SF2">
    <property type="entry name" value="HISTONE-LYSINE N-METHYLTRANSFERASE SETMAR"/>
    <property type="match status" value="1"/>
</dbReference>
<evidence type="ECO:0000313" key="5">
    <source>
        <dbReference type="WBParaSite" id="HPBE_0001051001-mRNA-1"/>
    </source>
</evidence>
<proteinExistence type="predicted"/>
<evidence type="ECO:0000313" key="4">
    <source>
        <dbReference type="Proteomes" id="UP000050761"/>
    </source>
</evidence>
<dbReference type="GO" id="GO:0006303">
    <property type="term" value="P:double-strand break repair via nonhomologous end joining"/>
    <property type="evidence" value="ECO:0007669"/>
    <property type="project" value="TreeGrafter"/>
</dbReference>
<dbReference type="GO" id="GO:0031297">
    <property type="term" value="P:replication fork processing"/>
    <property type="evidence" value="ECO:0007669"/>
    <property type="project" value="TreeGrafter"/>
</dbReference>
<accession>A0A183FRN5</accession>
<dbReference type="WBParaSite" id="HPBE_0001051001-mRNA-1">
    <property type="protein sequence ID" value="HPBE_0001051001-mRNA-1"/>
    <property type="gene ID" value="HPBE_0001051001"/>
</dbReference>
<feature type="region of interest" description="Disordered" evidence="1">
    <location>
        <begin position="88"/>
        <end position="123"/>
    </location>
</feature>
<dbReference type="GO" id="GO:0000014">
    <property type="term" value="F:single-stranded DNA endodeoxyribonuclease activity"/>
    <property type="evidence" value="ECO:0007669"/>
    <property type="project" value="TreeGrafter"/>
</dbReference>
<dbReference type="GO" id="GO:0042800">
    <property type="term" value="F:histone H3K4 methyltransferase activity"/>
    <property type="evidence" value="ECO:0007669"/>
    <property type="project" value="TreeGrafter"/>
</dbReference>
<organism evidence="4 5">
    <name type="scientific">Heligmosomoides polygyrus</name>
    <name type="common">Parasitic roundworm</name>
    <dbReference type="NCBI Taxonomy" id="6339"/>
    <lineage>
        <taxon>Eukaryota</taxon>
        <taxon>Metazoa</taxon>
        <taxon>Ecdysozoa</taxon>
        <taxon>Nematoda</taxon>
        <taxon>Chromadorea</taxon>
        <taxon>Rhabditida</taxon>
        <taxon>Rhabditina</taxon>
        <taxon>Rhabditomorpha</taxon>
        <taxon>Strongyloidea</taxon>
        <taxon>Heligmosomidae</taxon>
        <taxon>Heligmosomoides</taxon>
    </lineage>
</organism>
<dbReference type="GO" id="GO:0005634">
    <property type="term" value="C:nucleus"/>
    <property type="evidence" value="ECO:0007669"/>
    <property type="project" value="TreeGrafter"/>
</dbReference>
<protein>
    <submittedName>
        <fullName evidence="5">HTH_48 domain-containing protein</fullName>
    </submittedName>
</protein>
<name>A0A183FRN5_HELPZ</name>
<dbReference type="OrthoDB" id="616263at2759"/>
<dbReference type="PANTHER" id="PTHR46060">
    <property type="entry name" value="MARINER MOS1 TRANSPOSASE-LIKE PROTEIN"/>
    <property type="match status" value="1"/>
</dbReference>
<gene>
    <name evidence="3" type="ORF">HPBE_LOCUS10511</name>
</gene>
<dbReference type="Proteomes" id="UP000050761">
    <property type="component" value="Unassembled WGS sequence"/>
</dbReference>
<sequence length="123" mass="14155">MERSIRFIMLHEYKLGHSAEEATSNINRSMGLGSVTEFTVRKWFRRFAAGDESLRDERDNKQTSQTAAKKLTTARKAEIKKELVEAKLEVDSGHKPPPRKCRRISDEYRATEDDTGSDGYELF</sequence>
<dbReference type="GO" id="GO:0003697">
    <property type="term" value="F:single-stranded DNA binding"/>
    <property type="evidence" value="ECO:0007669"/>
    <property type="project" value="TreeGrafter"/>
</dbReference>
<feature type="region of interest" description="Disordered" evidence="1">
    <location>
        <begin position="54"/>
        <end position="73"/>
    </location>
</feature>
<dbReference type="GO" id="GO:0044774">
    <property type="term" value="P:mitotic DNA integrity checkpoint signaling"/>
    <property type="evidence" value="ECO:0007669"/>
    <property type="project" value="TreeGrafter"/>
</dbReference>
<dbReference type="InterPro" id="IPR041426">
    <property type="entry name" value="Mos1_HTH"/>
</dbReference>
<dbReference type="AlphaFoldDB" id="A0A183FRN5"/>
<evidence type="ECO:0000313" key="3">
    <source>
        <dbReference type="EMBL" id="VDO85328.1"/>
    </source>
</evidence>
<evidence type="ECO:0000259" key="2">
    <source>
        <dbReference type="Pfam" id="PF17906"/>
    </source>
</evidence>
<dbReference type="InterPro" id="IPR052709">
    <property type="entry name" value="Transposase-MT_Hybrid"/>
</dbReference>
<dbReference type="Gene3D" id="1.10.10.1450">
    <property type="match status" value="1"/>
</dbReference>
<reference evidence="5" key="2">
    <citation type="submission" date="2019-09" db="UniProtKB">
        <authorList>
            <consortium name="WormBaseParasite"/>
        </authorList>
    </citation>
    <scope>IDENTIFICATION</scope>
</reference>
<dbReference type="GO" id="GO:0046975">
    <property type="term" value="F:histone H3K36 methyltransferase activity"/>
    <property type="evidence" value="ECO:0007669"/>
    <property type="project" value="TreeGrafter"/>
</dbReference>
<dbReference type="GO" id="GO:0003690">
    <property type="term" value="F:double-stranded DNA binding"/>
    <property type="evidence" value="ECO:0007669"/>
    <property type="project" value="TreeGrafter"/>
</dbReference>
<dbReference type="GO" id="GO:0035861">
    <property type="term" value="C:site of double-strand break"/>
    <property type="evidence" value="ECO:0007669"/>
    <property type="project" value="TreeGrafter"/>
</dbReference>
<feature type="compositionally biased region" description="Basic and acidic residues" evidence="1">
    <location>
        <begin position="103"/>
        <end position="112"/>
    </location>
</feature>
<dbReference type="GO" id="GO:0044547">
    <property type="term" value="F:DNA topoisomerase binding"/>
    <property type="evidence" value="ECO:0007669"/>
    <property type="project" value="TreeGrafter"/>
</dbReference>
<accession>A0A3P8CAZ4</accession>